<protein>
    <recommendedName>
        <fullName evidence="11">MotA/TolQ/ExbB proton channel domain-containing protein</fullName>
    </recommendedName>
</protein>
<evidence type="ECO:0000256" key="4">
    <source>
        <dbReference type="ARBA" id="ARBA00022519"/>
    </source>
</evidence>
<dbReference type="InterPro" id="IPR002898">
    <property type="entry name" value="MotA_ExbB_proton_chnl"/>
</dbReference>
<feature type="transmembrane region" description="Helical" evidence="10">
    <location>
        <begin position="15"/>
        <end position="36"/>
    </location>
</feature>
<evidence type="ECO:0000259" key="11">
    <source>
        <dbReference type="Pfam" id="PF01618"/>
    </source>
</evidence>
<evidence type="ECO:0000256" key="7">
    <source>
        <dbReference type="ARBA" id="ARBA00022989"/>
    </source>
</evidence>
<dbReference type="PANTHER" id="PTHR30625">
    <property type="entry name" value="PROTEIN TOLQ"/>
    <property type="match status" value="1"/>
</dbReference>
<dbReference type="HAMAP" id="MF_02202">
    <property type="entry name" value="TolQ"/>
    <property type="match status" value="1"/>
</dbReference>
<evidence type="ECO:0000256" key="5">
    <source>
        <dbReference type="ARBA" id="ARBA00022618"/>
    </source>
</evidence>
<dbReference type="AlphaFoldDB" id="A0A381TK60"/>
<evidence type="ECO:0000256" key="3">
    <source>
        <dbReference type="ARBA" id="ARBA00022475"/>
    </source>
</evidence>
<evidence type="ECO:0000256" key="6">
    <source>
        <dbReference type="ARBA" id="ARBA00022692"/>
    </source>
</evidence>
<organism evidence="12">
    <name type="scientific">marine metagenome</name>
    <dbReference type="NCBI Taxonomy" id="408172"/>
    <lineage>
        <taxon>unclassified sequences</taxon>
        <taxon>metagenomes</taxon>
        <taxon>ecological metagenomes</taxon>
    </lineage>
</organism>
<dbReference type="GO" id="GO:0051301">
    <property type="term" value="P:cell division"/>
    <property type="evidence" value="ECO:0007669"/>
    <property type="project" value="UniProtKB-KW"/>
</dbReference>
<sequence length="223" mass="25038">MISSSVIDLFLDASVIVQSVIILLLLASLFSWMIIFERWIYMKKSEQDFVDFEDLFWSDLGLEKVLRMTQQEGNVPLGAECIFLTGYLDYKKLISQSLERDVVMESVQRSMRVALVREEIILEKHLPFLATVASASPYVGLFGTVWGIMNSFRSLVEANQATLSSVAPGISEALIATAVGLFAAIPALIAYNRFSSKADFLVSSYQSFIEEFSSVLSREIYKK</sequence>
<feature type="domain" description="MotA/TolQ/ExbB proton channel" evidence="11">
    <location>
        <begin position="97"/>
        <end position="206"/>
    </location>
</feature>
<feature type="transmembrane region" description="Helical" evidence="10">
    <location>
        <begin position="169"/>
        <end position="191"/>
    </location>
</feature>
<dbReference type="Pfam" id="PF01618">
    <property type="entry name" value="MotA_ExbB"/>
    <property type="match status" value="1"/>
</dbReference>
<keyword evidence="5" id="KW-0132">Cell division</keyword>
<proteinExistence type="inferred from homology"/>
<dbReference type="GO" id="GO:0017038">
    <property type="term" value="P:protein import"/>
    <property type="evidence" value="ECO:0007669"/>
    <property type="project" value="TreeGrafter"/>
</dbReference>
<comment type="similarity">
    <text evidence="2">Belongs to the ExbB/TolQ family.</text>
</comment>
<evidence type="ECO:0000256" key="10">
    <source>
        <dbReference type="SAM" id="Phobius"/>
    </source>
</evidence>
<dbReference type="NCBIfam" id="TIGR02796">
    <property type="entry name" value="tolQ"/>
    <property type="match status" value="1"/>
</dbReference>
<evidence type="ECO:0000256" key="2">
    <source>
        <dbReference type="ARBA" id="ARBA00010442"/>
    </source>
</evidence>
<keyword evidence="7 10" id="KW-1133">Transmembrane helix</keyword>
<keyword evidence="8 10" id="KW-0472">Membrane</keyword>
<evidence type="ECO:0000256" key="1">
    <source>
        <dbReference type="ARBA" id="ARBA00004651"/>
    </source>
</evidence>
<reference evidence="12" key="1">
    <citation type="submission" date="2018-05" db="EMBL/GenBank/DDBJ databases">
        <authorList>
            <person name="Lanie J.A."/>
            <person name="Ng W.-L."/>
            <person name="Kazmierczak K.M."/>
            <person name="Andrzejewski T.M."/>
            <person name="Davidsen T.M."/>
            <person name="Wayne K.J."/>
            <person name="Tettelin H."/>
            <person name="Glass J.I."/>
            <person name="Rusch D."/>
            <person name="Podicherti R."/>
            <person name="Tsui H.-C.T."/>
            <person name="Winkler M.E."/>
        </authorList>
    </citation>
    <scope>NUCLEOTIDE SEQUENCE</scope>
</reference>
<evidence type="ECO:0000256" key="9">
    <source>
        <dbReference type="ARBA" id="ARBA00023306"/>
    </source>
</evidence>
<name>A0A381TK60_9ZZZZ</name>
<keyword evidence="3" id="KW-1003">Cell membrane</keyword>
<keyword evidence="6 10" id="KW-0812">Transmembrane</keyword>
<dbReference type="GO" id="GO:0043213">
    <property type="term" value="P:bacteriocin transport"/>
    <property type="evidence" value="ECO:0007669"/>
    <property type="project" value="InterPro"/>
</dbReference>
<keyword evidence="9" id="KW-0131">Cell cycle</keyword>
<dbReference type="InterPro" id="IPR050790">
    <property type="entry name" value="ExbB/TolQ_transport"/>
</dbReference>
<keyword evidence="4" id="KW-0997">Cell inner membrane</keyword>
<accession>A0A381TK60</accession>
<dbReference type="EMBL" id="UINC01004726">
    <property type="protein sequence ID" value="SVA16420.1"/>
    <property type="molecule type" value="Genomic_DNA"/>
</dbReference>
<dbReference type="GO" id="GO:0005886">
    <property type="term" value="C:plasma membrane"/>
    <property type="evidence" value="ECO:0007669"/>
    <property type="project" value="UniProtKB-SubCell"/>
</dbReference>
<dbReference type="PANTHER" id="PTHR30625:SF3">
    <property type="entry name" value="TOL-PAL SYSTEM PROTEIN TOLQ"/>
    <property type="match status" value="1"/>
</dbReference>
<feature type="transmembrane region" description="Helical" evidence="10">
    <location>
        <begin position="126"/>
        <end position="149"/>
    </location>
</feature>
<evidence type="ECO:0000256" key="8">
    <source>
        <dbReference type="ARBA" id="ARBA00023136"/>
    </source>
</evidence>
<evidence type="ECO:0000313" key="12">
    <source>
        <dbReference type="EMBL" id="SVA16420.1"/>
    </source>
</evidence>
<comment type="subcellular location">
    <subcellularLocation>
        <location evidence="1">Cell membrane</location>
        <topology evidence="1">Multi-pass membrane protein</topology>
    </subcellularLocation>
</comment>
<dbReference type="InterPro" id="IPR014163">
    <property type="entry name" value="Tol-Pal_TolQ"/>
</dbReference>
<gene>
    <name evidence="12" type="ORF">METZ01_LOCUS69274</name>
</gene>